<evidence type="ECO:0000313" key="1">
    <source>
        <dbReference type="EMBL" id="AIF19672.1"/>
    </source>
</evidence>
<dbReference type="AlphaFoldDB" id="A0A075HYK9"/>
<accession>A0A075HYK9</accession>
<name>A0A075HYK9_9ARCH</name>
<sequence length="74" mass="8250">MMIDSIDKPSPKATTDNIIARGPKNTSAYVAIASANQLRGLTNEVNNFQVPFKTFEFYPANIEQLIGYFQLVLI</sequence>
<dbReference type="EMBL" id="KF901144">
    <property type="protein sequence ID" value="AIF19672.1"/>
    <property type="molecule type" value="Genomic_DNA"/>
</dbReference>
<protein>
    <submittedName>
        <fullName evidence="1">Uncharacterized protein</fullName>
    </submittedName>
</protein>
<proteinExistence type="predicted"/>
<organism evidence="1">
    <name type="scientific">uncultured marine thaumarchaeote KM3_87_E01</name>
    <dbReference type="NCBI Taxonomy" id="1456328"/>
    <lineage>
        <taxon>Archaea</taxon>
        <taxon>Nitrososphaerota</taxon>
        <taxon>environmental samples</taxon>
    </lineage>
</organism>
<reference evidence="1" key="1">
    <citation type="journal article" date="2014" name="Genome Biol. Evol.">
        <title>Pangenome evidence for extensive interdomain horizontal transfer affecting lineage core and shell genes in uncultured planktonic thaumarchaeota and euryarchaeota.</title>
        <authorList>
            <person name="Deschamps P."/>
            <person name="Zivanovic Y."/>
            <person name="Moreira D."/>
            <person name="Rodriguez-Valera F."/>
            <person name="Lopez-Garcia P."/>
        </authorList>
    </citation>
    <scope>NUCLEOTIDE SEQUENCE</scope>
</reference>